<reference evidence="3 4" key="1">
    <citation type="submission" date="2019-11" db="EMBL/GenBank/DDBJ databases">
        <title>Comparative genomics of hydrocarbon-degrading Desulfosarcina strains.</title>
        <authorList>
            <person name="Watanabe M."/>
            <person name="Kojima H."/>
            <person name="Fukui M."/>
        </authorList>
    </citation>
    <scope>NUCLEOTIDE SEQUENCE [LARGE SCALE GENOMIC DNA]</scope>
    <source>
        <strain evidence="3 4">PL12</strain>
    </source>
</reference>
<keyword evidence="4" id="KW-1185">Reference proteome</keyword>
<dbReference type="SUPFAM" id="SSF103247">
    <property type="entry name" value="TT1751-like"/>
    <property type="match status" value="1"/>
</dbReference>
<evidence type="ECO:0000313" key="4">
    <source>
        <dbReference type="Proteomes" id="UP000427906"/>
    </source>
</evidence>
<dbReference type="RefSeq" id="WP_155315997.1">
    <property type="nucleotide sequence ID" value="NZ_AP021874.1"/>
</dbReference>
<dbReference type="Pfam" id="PF03625">
    <property type="entry name" value="DUF302"/>
    <property type="match status" value="1"/>
</dbReference>
<accession>A0A5K7YE39</accession>
<sequence length="154" mass="16408">MKKTILTLLAILGAAAWMAGPAAAQGGLVSLKSSHDVVDTANRLESALKEKGVTVFARIDHAAGAQGIGQPLKPTLLIIFGNPAMGTPLIRRSRSMGIDLPLKALIWEDSAGQVWFSYNAPEYLARRHGITEMGEQVRKMENALSNFASAATLP</sequence>
<dbReference type="PANTHER" id="PTHR38342:SF2">
    <property type="entry name" value="INNER MEMBRANE OR EXPORTED"/>
    <property type="match status" value="1"/>
</dbReference>
<dbReference type="CDD" id="cd14797">
    <property type="entry name" value="DUF302"/>
    <property type="match status" value="1"/>
</dbReference>
<dbReference type="Gene3D" id="3.30.310.70">
    <property type="entry name" value="TT1751-like domain"/>
    <property type="match status" value="1"/>
</dbReference>
<dbReference type="InterPro" id="IPR005180">
    <property type="entry name" value="DUF302"/>
</dbReference>
<dbReference type="PANTHER" id="PTHR38342">
    <property type="entry name" value="SLR5037 PROTEIN"/>
    <property type="match status" value="1"/>
</dbReference>
<feature type="domain" description="DUF302" evidence="2">
    <location>
        <begin position="59"/>
        <end position="121"/>
    </location>
</feature>
<dbReference type="InterPro" id="IPR035923">
    <property type="entry name" value="TT1751-like_sf"/>
</dbReference>
<feature type="chain" id="PRO_5024456152" description="DUF302 domain-containing protein" evidence="1">
    <location>
        <begin position="25"/>
        <end position="154"/>
    </location>
</feature>
<organism evidence="3 4">
    <name type="scientific">Desulfosarcina alkanivorans</name>
    <dbReference type="NCBI Taxonomy" id="571177"/>
    <lineage>
        <taxon>Bacteria</taxon>
        <taxon>Pseudomonadati</taxon>
        <taxon>Thermodesulfobacteriota</taxon>
        <taxon>Desulfobacteria</taxon>
        <taxon>Desulfobacterales</taxon>
        <taxon>Desulfosarcinaceae</taxon>
        <taxon>Desulfosarcina</taxon>
    </lineage>
</organism>
<dbReference type="AlphaFoldDB" id="A0A5K7YE39"/>
<feature type="signal peptide" evidence="1">
    <location>
        <begin position="1"/>
        <end position="24"/>
    </location>
</feature>
<dbReference type="OrthoDB" id="9799367at2"/>
<evidence type="ECO:0000259" key="2">
    <source>
        <dbReference type="Pfam" id="PF03625"/>
    </source>
</evidence>
<gene>
    <name evidence="3" type="ORF">DSCA_17020</name>
</gene>
<evidence type="ECO:0000313" key="3">
    <source>
        <dbReference type="EMBL" id="BBO67772.1"/>
    </source>
</evidence>
<keyword evidence="1" id="KW-0732">Signal</keyword>
<dbReference type="KEGG" id="dalk:DSCA_17020"/>
<dbReference type="Proteomes" id="UP000427906">
    <property type="component" value="Chromosome"/>
</dbReference>
<protein>
    <recommendedName>
        <fullName evidence="2">DUF302 domain-containing protein</fullName>
    </recommendedName>
</protein>
<name>A0A5K7YE39_9BACT</name>
<evidence type="ECO:0000256" key="1">
    <source>
        <dbReference type="SAM" id="SignalP"/>
    </source>
</evidence>
<dbReference type="EMBL" id="AP021874">
    <property type="protein sequence ID" value="BBO67772.1"/>
    <property type="molecule type" value="Genomic_DNA"/>
</dbReference>
<proteinExistence type="predicted"/>